<feature type="compositionally biased region" description="Polar residues" evidence="3">
    <location>
        <begin position="1"/>
        <end position="12"/>
    </location>
</feature>
<keyword evidence="6" id="KW-1185">Reference proteome</keyword>
<dbReference type="EMBL" id="JAKWBI020000026">
    <property type="protein sequence ID" value="KAJ2905722.1"/>
    <property type="molecule type" value="Genomic_DNA"/>
</dbReference>
<evidence type="ECO:0000256" key="2">
    <source>
        <dbReference type="ARBA" id="ARBA00023242"/>
    </source>
</evidence>
<evidence type="ECO:0000256" key="3">
    <source>
        <dbReference type="SAM" id="MobiDB-lite"/>
    </source>
</evidence>
<dbReference type="Pfam" id="PF12157">
    <property type="entry name" value="DUF3591"/>
    <property type="match status" value="1"/>
</dbReference>
<gene>
    <name evidence="5" type="ORF">MKZ38_004589</name>
</gene>
<dbReference type="PANTHER" id="PTHR13900:SF0">
    <property type="entry name" value="TRANSCRIPTION INITIATION FACTOR TFIID SUBUNIT 1"/>
    <property type="match status" value="1"/>
</dbReference>
<accession>A0AAD5RYF0</accession>
<dbReference type="GO" id="GO:0005669">
    <property type="term" value="C:transcription factor TFIID complex"/>
    <property type="evidence" value="ECO:0007669"/>
    <property type="project" value="InterPro"/>
</dbReference>
<dbReference type="InterPro" id="IPR040240">
    <property type="entry name" value="TAF1"/>
</dbReference>
<dbReference type="AlphaFoldDB" id="A0AAD5RYF0"/>
<dbReference type="GO" id="GO:0051123">
    <property type="term" value="P:RNA polymerase II preinitiation complex assembly"/>
    <property type="evidence" value="ECO:0007669"/>
    <property type="project" value="TreeGrafter"/>
</dbReference>
<feature type="compositionally biased region" description="Polar residues" evidence="3">
    <location>
        <begin position="162"/>
        <end position="172"/>
    </location>
</feature>
<feature type="region of interest" description="Disordered" evidence="3">
    <location>
        <begin position="1"/>
        <end position="172"/>
    </location>
</feature>
<proteinExistence type="predicted"/>
<feature type="compositionally biased region" description="Basic and acidic residues" evidence="3">
    <location>
        <begin position="352"/>
        <end position="361"/>
    </location>
</feature>
<feature type="compositionally biased region" description="Basic and acidic residues" evidence="3">
    <location>
        <begin position="49"/>
        <end position="59"/>
    </location>
</feature>
<feature type="region of interest" description="Disordered" evidence="3">
    <location>
        <begin position="788"/>
        <end position="808"/>
    </location>
</feature>
<dbReference type="Proteomes" id="UP001201980">
    <property type="component" value="Unassembled WGS sequence"/>
</dbReference>
<sequence>MESPTELQNLAFSTMDEDAWRRQEEADDEDMRRALAPTTNLAEIISAKPGDDVQEKADDAIDFEDISDDDLAEEEEPEDYSGPPKSHSPAGNTQVADLTNDEGTSHETLIDLDDDDLFGGPVSEHGGGDDDDDDVAVAPPSPGRDLDFANDGDTLADGTNPMEINQESGDQQVQSLTLDQLREMNFPSNQDEEIPDTFENRDDFLHAMFPSWGRDRHLNWNELFPTKKASMNTRKPTKAPKPLKLTKLSIDIDSDQQNLFRVPGPAEIAPRDRSRELDARGIIPLFSLQSDDDDELIDLGGESDNETVAGFTLPEIEVVCADWDEVIDIATPTLTADKTPSAAESDDEEDWDRMFDEEPPTKKRKTYDTSLPQLHSFDTPTNFDRFEAATARNGRRVLLDLNDRHILIDEADQITQRPKFQPKLKRMANGKLGQDRVVRFNFSNDDAYLALKENHQNKVRATLGNISVEHSLPALKLCWPYYRARIPLEKLFMEDLHRPTVKTRQFAHKVLKWAPRDKKNRKAIKGKKIQEIFKKSNDLTLNDNSTVVMFEYSEQFPPTLSKFGMGNRVINYYRKKSEEDEVKDTKKRDKNDIGEMNVLLPEDRSPFSIFGTVDPGETVPTIHNEMYRAPIFKHDSRNTDFILGRCTTREQGIHHYLRPIEHIYAVGQTFPSTEVPGPHSRKVTTAQKNRMKMIAYRLMRKSDSNTVALGEITYHIKESTDQQNRQKLKEFLSYDKQEKQWGLKKNETLMEEANIRAMIKPEEVCLIDSMHVGLGTMDDEDLRRNLKKKNEEEEEDNQEDDKEESFASKMAPWKTSKAFIDACAGKAMLQLHGEGDPTGHGYGFSFIKTSMKGGYIEAVQGPNATTQDAIERERKANGGHSYNVKKQEQMYNSAIKDIWTKQKSTLSDPTLHDDSDTLQVADEDERFDEAAAATPAVAPTPMGMYDGMSQISRTTGASRTLKDHEKLRIVRKRKNPQTGELEIDEQIIEDPSVAKLYQRRRKQRDAAKIEYGPRDLYALLGSSKLTEVLPTVSTQLSLPEIPTMTGPKLNCMLALVAVFAMLASSWWWQDMVLRMMLANHLPFIWRNRIEQELSRLYKNQERRHVREKQKGVSLPSQNGATPSVEGGGKGTGTTRKCANCGQVGHIKTNKKYVCALCKNTPTRMDIDTGDEEDSEEEESQSGSVNFAESSSGWRLDPVARHTAPPTGAAILSKKRKFNPEEPNGAGPNALQPPKKKRVPYKKKYPANPPGAAA</sequence>
<keyword evidence="2" id="KW-0539">Nucleus</keyword>
<dbReference type="GO" id="GO:0016251">
    <property type="term" value="F:RNA polymerase II general transcription initiation factor activity"/>
    <property type="evidence" value="ECO:0007669"/>
    <property type="project" value="InterPro"/>
</dbReference>
<feature type="region of interest" description="Disordered" evidence="3">
    <location>
        <begin position="1102"/>
        <end position="1136"/>
    </location>
</feature>
<dbReference type="GO" id="GO:0017025">
    <property type="term" value="F:TBP-class protein binding"/>
    <property type="evidence" value="ECO:0007669"/>
    <property type="project" value="InterPro"/>
</dbReference>
<organism evidence="5 6">
    <name type="scientific">Zalerion maritima</name>
    <dbReference type="NCBI Taxonomy" id="339359"/>
    <lineage>
        <taxon>Eukaryota</taxon>
        <taxon>Fungi</taxon>
        <taxon>Dikarya</taxon>
        <taxon>Ascomycota</taxon>
        <taxon>Pezizomycotina</taxon>
        <taxon>Sordariomycetes</taxon>
        <taxon>Lulworthiomycetidae</taxon>
        <taxon>Lulworthiales</taxon>
        <taxon>Lulworthiaceae</taxon>
        <taxon>Zalerion</taxon>
    </lineage>
</organism>
<reference evidence="5" key="1">
    <citation type="submission" date="2022-07" db="EMBL/GenBank/DDBJ databases">
        <title>Draft genome sequence of Zalerion maritima ATCC 34329, a (micro)plastics degrading marine fungus.</title>
        <authorList>
            <person name="Paco A."/>
            <person name="Goncalves M.F.M."/>
            <person name="Rocha-Santos T.A.P."/>
            <person name="Alves A."/>
        </authorList>
    </citation>
    <scope>NUCLEOTIDE SEQUENCE</scope>
    <source>
        <strain evidence="5">ATCC 34329</strain>
    </source>
</reference>
<evidence type="ECO:0000259" key="4">
    <source>
        <dbReference type="Pfam" id="PF12157"/>
    </source>
</evidence>
<dbReference type="InterPro" id="IPR022591">
    <property type="entry name" value="TAF1_HAT_dom"/>
</dbReference>
<evidence type="ECO:0000313" key="6">
    <source>
        <dbReference type="Proteomes" id="UP001201980"/>
    </source>
</evidence>
<feature type="compositionally biased region" description="Acidic residues" evidence="3">
    <location>
        <begin position="792"/>
        <end position="803"/>
    </location>
</feature>
<dbReference type="GO" id="GO:0004402">
    <property type="term" value="F:histone acetyltransferase activity"/>
    <property type="evidence" value="ECO:0007669"/>
    <property type="project" value="InterPro"/>
</dbReference>
<dbReference type="PANTHER" id="PTHR13900">
    <property type="entry name" value="TRANSCRIPTION INITIATION FACTOR TFIID"/>
    <property type="match status" value="1"/>
</dbReference>
<feature type="compositionally biased region" description="Acidic residues" evidence="3">
    <location>
        <begin position="60"/>
        <end position="79"/>
    </location>
</feature>
<feature type="compositionally biased region" description="Acidic residues" evidence="3">
    <location>
        <begin position="1167"/>
        <end position="1179"/>
    </location>
</feature>
<feature type="compositionally biased region" description="Basic residues" evidence="3">
    <location>
        <begin position="1233"/>
        <end position="1244"/>
    </location>
</feature>
<name>A0AAD5RYF0_9PEZI</name>
<evidence type="ECO:0000313" key="5">
    <source>
        <dbReference type="EMBL" id="KAJ2905722.1"/>
    </source>
</evidence>
<feature type="region of interest" description="Disordered" evidence="3">
    <location>
        <begin position="1163"/>
        <end position="1253"/>
    </location>
</feature>
<feature type="region of interest" description="Disordered" evidence="3">
    <location>
        <begin position="334"/>
        <end position="367"/>
    </location>
</feature>
<feature type="compositionally biased region" description="Polar residues" evidence="3">
    <location>
        <begin position="1180"/>
        <end position="1192"/>
    </location>
</feature>
<evidence type="ECO:0000256" key="1">
    <source>
        <dbReference type="ARBA" id="ARBA00004123"/>
    </source>
</evidence>
<feature type="domain" description="Transcription initiation factor TFIID subunit 1 histone acetyltransferase" evidence="4">
    <location>
        <begin position="440"/>
        <end position="906"/>
    </location>
</feature>
<comment type="caution">
    <text evidence="5">The sequence shown here is derived from an EMBL/GenBank/DDBJ whole genome shotgun (WGS) entry which is preliminary data.</text>
</comment>
<comment type="subcellular location">
    <subcellularLocation>
        <location evidence="1">Nucleus</location>
    </subcellularLocation>
</comment>
<protein>
    <recommendedName>
        <fullName evidence="4">Transcription initiation factor TFIID subunit 1 histone acetyltransferase domain-containing protein</fullName>
    </recommendedName>
</protein>